<proteinExistence type="inferred from homology"/>
<dbReference type="Proteomes" id="UP000199437">
    <property type="component" value="Unassembled WGS sequence"/>
</dbReference>
<dbReference type="SUPFAM" id="SSF53448">
    <property type="entry name" value="Nucleotide-diphospho-sugar transferases"/>
    <property type="match status" value="1"/>
</dbReference>
<dbReference type="EMBL" id="FOIR01000003">
    <property type="protein sequence ID" value="SEW35586.1"/>
    <property type="molecule type" value="Genomic_DNA"/>
</dbReference>
<keyword evidence="4" id="KW-0812">Transmembrane</keyword>
<keyword evidence="3 6" id="KW-0808">Transferase</keyword>
<evidence type="ECO:0000256" key="3">
    <source>
        <dbReference type="ARBA" id="ARBA00022679"/>
    </source>
</evidence>
<keyword evidence="4" id="KW-1133">Transmembrane helix</keyword>
<keyword evidence="7" id="KW-1185">Reference proteome</keyword>
<dbReference type="STRING" id="1267423.SAMN05216290_3076"/>
<accession>A0A1I0R4U9</accession>
<dbReference type="Gene3D" id="3.90.550.10">
    <property type="entry name" value="Spore Coat Polysaccharide Biosynthesis Protein SpsA, Chain A"/>
    <property type="match status" value="1"/>
</dbReference>
<evidence type="ECO:0000259" key="5">
    <source>
        <dbReference type="Pfam" id="PF00535"/>
    </source>
</evidence>
<dbReference type="PANTHER" id="PTHR43630">
    <property type="entry name" value="POLY-BETA-1,6-N-ACETYL-D-GLUCOSAMINE SYNTHASE"/>
    <property type="match status" value="1"/>
</dbReference>
<dbReference type="AlphaFoldDB" id="A0A1I0R4U9"/>
<dbReference type="InterPro" id="IPR001173">
    <property type="entry name" value="Glyco_trans_2-like"/>
</dbReference>
<feature type="transmembrane region" description="Helical" evidence="4">
    <location>
        <begin position="302"/>
        <end position="321"/>
    </location>
</feature>
<evidence type="ECO:0000256" key="1">
    <source>
        <dbReference type="ARBA" id="ARBA00006739"/>
    </source>
</evidence>
<evidence type="ECO:0000256" key="4">
    <source>
        <dbReference type="SAM" id="Phobius"/>
    </source>
</evidence>
<feature type="transmembrane region" description="Helical" evidence="4">
    <location>
        <begin position="6"/>
        <end position="28"/>
    </location>
</feature>
<comment type="similarity">
    <text evidence="1">Belongs to the glycosyltransferase 2 family.</text>
</comment>
<dbReference type="PANTHER" id="PTHR43630:SF1">
    <property type="entry name" value="POLY-BETA-1,6-N-ACETYL-D-GLUCOSAMINE SYNTHASE"/>
    <property type="match status" value="1"/>
</dbReference>
<dbReference type="Pfam" id="PF00535">
    <property type="entry name" value="Glycos_transf_2"/>
    <property type="match status" value="1"/>
</dbReference>
<evidence type="ECO:0000313" key="7">
    <source>
        <dbReference type="Proteomes" id="UP000199437"/>
    </source>
</evidence>
<organism evidence="6 7">
    <name type="scientific">Roseivirga pacifica</name>
    <dbReference type="NCBI Taxonomy" id="1267423"/>
    <lineage>
        <taxon>Bacteria</taxon>
        <taxon>Pseudomonadati</taxon>
        <taxon>Bacteroidota</taxon>
        <taxon>Cytophagia</taxon>
        <taxon>Cytophagales</taxon>
        <taxon>Roseivirgaceae</taxon>
        <taxon>Roseivirga</taxon>
    </lineage>
</organism>
<dbReference type="InterPro" id="IPR029044">
    <property type="entry name" value="Nucleotide-diphossugar_trans"/>
</dbReference>
<feature type="transmembrane region" description="Helical" evidence="4">
    <location>
        <begin position="279"/>
        <end position="296"/>
    </location>
</feature>
<keyword evidence="2" id="KW-0328">Glycosyltransferase</keyword>
<gene>
    <name evidence="6" type="ORF">SAMN05216290_3076</name>
</gene>
<dbReference type="GeneID" id="99987756"/>
<feature type="domain" description="Glycosyltransferase 2-like" evidence="5">
    <location>
        <begin position="42"/>
        <end position="174"/>
    </location>
</feature>
<dbReference type="RefSeq" id="WP_090259510.1">
    <property type="nucleotide sequence ID" value="NZ_FOIR01000003.1"/>
</dbReference>
<protein>
    <submittedName>
        <fullName evidence="6">Glycosyltransferase, catalytic subunit of cellulose synthase and poly-beta-1,6-N-acetylglucosamine synthase</fullName>
    </submittedName>
</protein>
<dbReference type="GO" id="GO:0016757">
    <property type="term" value="F:glycosyltransferase activity"/>
    <property type="evidence" value="ECO:0007669"/>
    <property type="project" value="UniProtKB-KW"/>
</dbReference>
<dbReference type="OrthoDB" id="9800276at2"/>
<sequence>MSLWLFYFFLVLMVVQLGYLLTLSVSIFRLKTPKSDMYQPVSVIIAARNEAHNLPNLLAKLSEQEHPQFEVIVVNDRSFDNTKEVLAKAEALYDFLKVITICEKPANWNGKKYALKKAVEAAKYDTLLFTDADCLPKSKKWVTEITAGLSEQKQVVIGFSPYAEKPGFLNKFIRFETLFTALNYLGFAAINKPYMGVGRNIVINKTIYDIGFLNKISDLTGGDDDLMVQKVANRQNTCVIISPDSQTISEPKLTCPEFFKQKIRHLGVGKYYRQKDKTVLGFFSFSYVVGWATFILLCFSQIWIFTLVIFGIRSLSFYVIFSQLGRKLKAGVPFWALPALDFCYPCYYLLIGLRALSPKGIEWKQESSFLKKH</sequence>
<evidence type="ECO:0000256" key="2">
    <source>
        <dbReference type="ARBA" id="ARBA00022676"/>
    </source>
</evidence>
<evidence type="ECO:0000313" key="6">
    <source>
        <dbReference type="EMBL" id="SEW35586.1"/>
    </source>
</evidence>
<keyword evidence="4" id="KW-0472">Membrane</keyword>
<reference evidence="7" key="1">
    <citation type="submission" date="2016-10" db="EMBL/GenBank/DDBJ databases">
        <authorList>
            <person name="Varghese N."/>
            <person name="Submissions S."/>
        </authorList>
    </citation>
    <scope>NUCLEOTIDE SEQUENCE [LARGE SCALE GENOMIC DNA]</scope>
    <source>
        <strain evidence="7">CGMCC 1.12402</strain>
    </source>
</reference>
<name>A0A1I0R4U9_9BACT</name>